<feature type="binding site" evidence="9">
    <location>
        <position position="45"/>
    </location>
    <ligand>
        <name>Zn(2+)</name>
        <dbReference type="ChEBI" id="CHEBI:29105"/>
    </ligand>
</feature>
<dbReference type="EC" id="4.2.1.1" evidence="2 10"/>
<keyword evidence="6 10" id="KW-0456">Lyase</keyword>
<evidence type="ECO:0000256" key="5">
    <source>
        <dbReference type="ARBA" id="ARBA00022833"/>
    </source>
</evidence>
<evidence type="ECO:0000256" key="2">
    <source>
        <dbReference type="ARBA" id="ARBA00012925"/>
    </source>
</evidence>
<gene>
    <name evidence="11" type="primary">cynT</name>
    <name evidence="11" type="ORF">OCH7691_00946</name>
</gene>
<dbReference type="SUPFAM" id="SSF53056">
    <property type="entry name" value="beta-carbonic anhydrase, cab"/>
    <property type="match status" value="1"/>
</dbReference>
<protein>
    <recommendedName>
        <fullName evidence="3 10">Carbonic anhydrase</fullName>
        <ecNumber evidence="2 10">4.2.1.1</ecNumber>
    </recommendedName>
    <alternativeName>
        <fullName evidence="7 10">Carbonate dehydratase</fullName>
    </alternativeName>
</protein>
<dbReference type="PANTHER" id="PTHR11002">
    <property type="entry name" value="CARBONIC ANHYDRASE"/>
    <property type="match status" value="1"/>
</dbReference>
<organism evidence="11 12">
    <name type="scientific">Oceanibacterium hippocampi</name>
    <dbReference type="NCBI Taxonomy" id="745714"/>
    <lineage>
        <taxon>Bacteria</taxon>
        <taxon>Pseudomonadati</taxon>
        <taxon>Pseudomonadota</taxon>
        <taxon>Alphaproteobacteria</taxon>
        <taxon>Sneathiellales</taxon>
        <taxon>Sneathiellaceae</taxon>
        <taxon>Oceanibacterium</taxon>
    </lineage>
</organism>
<feature type="binding site" evidence="9">
    <location>
        <position position="104"/>
    </location>
    <ligand>
        <name>Zn(2+)</name>
        <dbReference type="ChEBI" id="CHEBI:29105"/>
    </ligand>
</feature>
<evidence type="ECO:0000256" key="7">
    <source>
        <dbReference type="ARBA" id="ARBA00031969"/>
    </source>
</evidence>
<evidence type="ECO:0000256" key="3">
    <source>
        <dbReference type="ARBA" id="ARBA00014628"/>
    </source>
</evidence>
<name>A0A1Y5RY41_9PROT</name>
<feature type="binding site" evidence="9">
    <location>
        <position position="107"/>
    </location>
    <ligand>
        <name>Zn(2+)</name>
        <dbReference type="ChEBI" id="CHEBI:29105"/>
    </ligand>
</feature>
<proteinExistence type="inferred from homology"/>
<dbReference type="FunCoup" id="A0A1Y5RY41">
    <property type="interactions" value="340"/>
</dbReference>
<evidence type="ECO:0000256" key="6">
    <source>
        <dbReference type="ARBA" id="ARBA00023239"/>
    </source>
</evidence>
<dbReference type="CDD" id="cd00884">
    <property type="entry name" value="beta_CA_cladeB"/>
    <property type="match status" value="1"/>
</dbReference>
<dbReference type="InParanoid" id="A0A1Y5RY41"/>
<dbReference type="InterPro" id="IPR015892">
    <property type="entry name" value="Carbonic_anhydrase_CS"/>
</dbReference>
<evidence type="ECO:0000256" key="8">
    <source>
        <dbReference type="ARBA" id="ARBA00048348"/>
    </source>
</evidence>
<feature type="binding site" evidence="9">
    <location>
        <position position="43"/>
    </location>
    <ligand>
        <name>Zn(2+)</name>
        <dbReference type="ChEBI" id="CHEBI:29105"/>
    </ligand>
</feature>
<comment type="catalytic activity">
    <reaction evidence="8 10">
        <text>hydrogencarbonate + H(+) = CO2 + H2O</text>
        <dbReference type="Rhea" id="RHEA:10748"/>
        <dbReference type="ChEBI" id="CHEBI:15377"/>
        <dbReference type="ChEBI" id="CHEBI:15378"/>
        <dbReference type="ChEBI" id="CHEBI:16526"/>
        <dbReference type="ChEBI" id="CHEBI:17544"/>
        <dbReference type="EC" id="4.2.1.1"/>
    </reaction>
</comment>
<comment type="cofactor">
    <cofactor evidence="9">
        <name>Zn(2+)</name>
        <dbReference type="ChEBI" id="CHEBI:29105"/>
    </cofactor>
    <text evidence="9">Binds 1 zinc ion per subunit.</text>
</comment>
<dbReference type="Gene3D" id="3.40.1050.10">
    <property type="entry name" value="Carbonic anhydrase"/>
    <property type="match status" value="1"/>
</dbReference>
<evidence type="ECO:0000313" key="12">
    <source>
        <dbReference type="Proteomes" id="UP000193200"/>
    </source>
</evidence>
<dbReference type="InterPro" id="IPR045066">
    <property type="entry name" value="Beta_CA_cladeB"/>
</dbReference>
<dbReference type="OrthoDB" id="9797527at2"/>
<evidence type="ECO:0000313" key="11">
    <source>
        <dbReference type="EMBL" id="SLN28316.1"/>
    </source>
</evidence>
<dbReference type="Proteomes" id="UP000193200">
    <property type="component" value="Unassembled WGS sequence"/>
</dbReference>
<reference evidence="11 12" key="1">
    <citation type="submission" date="2017-03" db="EMBL/GenBank/DDBJ databases">
        <authorList>
            <person name="Afonso C.L."/>
            <person name="Miller P.J."/>
            <person name="Scott M.A."/>
            <person name="Spackman E."/>
            <person name="Goraichik I."/>
            <person name="Dimitrov K.M."/>
            <person name="Suarez D.L."/>
            <person name="Swayne D.E."/>
        </authorList>
    </citation>
    <scope>NUCLEOTIDE SEQUENCE [LARGE SCALE GENOMIC DNA]</scope>
    <source>
        <strain evidence="11 12">CECT 7691</strain>
    </source>
</reference>
<dbReference type="InterPro" id="IPR001765">
    <property type="entry name" value="Carbonic_anhydrase"/>
</dbReference>
<keyword evidence="5 9" id="KW-0862">Zinc</keyword>
<dbReference type="GO" id="GO:0004089">
    <property type="term" value="F:carbonate dehydratase activity"/>
    <property type="evidence" value="ECO:0007669"/>
    <property type="project" value="UniProtKB-UniRule"/>
</dbReference>
<dbReference type="SMART" id="SM00947">
    <property type="entry name" value="Pro_CA"/>
    <property type="match status" value="1"/>
</dbReference>
<dbReference type="PROSITE" id="PS00705">
    <property type="entry name" value="PROK_CO2_ANHYDRASE_2"/>
    <property type="match status" value="1"/>
</dbReference>
<dbReference type="FunFam" id="3.40.1050.10:FF:000003">
    <property type="entry name" value="Carbonic anhydrase"/>
    <property type="match status" value="1"/>
</dbReference>
<dbReference type="Pfam" id="PF00484">
    <property type="entry name" value="Pro_CA"/>
    <property type="match status" value="1"/>
</dbReference>
<dbReference type="InterPro" id="IPR036874">
    <property type="entry name" value="Carbonic_anhydrase_sf"/>
</dbReference>
<evidence type="ECO:0000256" key="9">
    <source>
        <dbReference type="PIRSR" id="PIRSR601765-1"/>
    </source>
</evidence>
<comment type="similarity">
    <text evidence="1 10">Belongs to the beta-class carbonic anhydrase family.</text>
</comment>
<dbReference type="PANTHER" id="PTHR11002:SF76">
    <property type="entry name" value="CARBONIC ANHYDRASE"/>
    <property type="match status" value="1"/>
</dbReference>
<dbReference type="GO" id="GO:0008270">
    <property type="term" value="F:zinc ion binding"/>
    <property type="evidence" value="ECO:0007669"/>
    <property type="project" value="UniProtKB-UniRule"/>
</dbReference>
<keyword evidence="4 9" id="KW-0479">Metal-binding</keyword>
<accession>A0A1Y5RY41</accession>
<comment type="function">
    <text evidence="10">Reversible hydration of carbon dioxide.</text>
</comment>
<evidence type="ECO:0000256" key="1">
    <source>
        <dbReference type="ARBA" id="ARBA00006217"/>
    </source>
</evidence>
<dbReference type="AlphaFoldDB" id="A0A1Y5RY41"/>
<dbReference type="GO" id="GO:0015976">
    <property type="term" value="P:carbon utilization"/>
    <property type="evidence" value="ECO:0007669"/>
    <property type="project" value="InterPro"/>
</dbReference>
<evidence type="ECO:0000256" key="10">
    <source>
        <dbReference type="RuleBase" id="RU003956"/>
    </source>
</evidence>
<evidence type="ECO:0000256" key="4">
    <source>
        <dbReference type="ARBA" id="ARBA00022723"/>
    </source>
</evidence>
<dbReference type="EMBL" id="FWFR01000001">
    <property type="protein sequence ID" value="SLN28316.1"/>
    <property type="molecule type" value="Genomic_DNA"/>
</dbReference>
<keyword evidence="12" id="KW-1185">Reference proteome</keyword>
<sequence length="212" mass="23291">MRNVAELMDGYRSFLKERYPADAELYRSLADNGQSPQTMVIACCDSRSDPATVFNAGPGQIFVVRNVANLVPPWEPGGEFHGTSAAIEFAVTVLKVRNIVVMGHARCGGISAFLEGLLKDQPPETFVSKWISLLEPAQAELDRLGSDASADERQEAMEYAGIRRSLDNLLSFPFVKERVDTGKLELHGAYFAIATGVLKYLDKSDGRFYPAV</sequence>